<feature type="transmembrane region" description="Helical" evidence="2">
    <location>
        <begin position="175"/>
        <end position="195"/>
    </location>
</feature>
<proteinExistence type="predicted"/>
<evidence type="ECO:0000313" key="3">
    <source>
        <dbReference type="EMBL" id="MEV5507802.1"/>
    </source>
</evidence>
<feature type="transmembrane region" description="Helical" evidence="2">
    <location>
        <begin position="216"/>
        <end position="235"/>
    </location>
</feature>
<gene>
    <name evidence="3" type="ORF">AB0L16_15190</name>
</gene>
<feature type="transmembrane region" description="Helical" evidence="2">
    <location>
        <begin position="93"/>
        <end position="120"/>
    </location>
</feature>
<feature type="transmembrane region" description="Helical" evidence="2">
    <location>
        <begin position="141"/>
        <end position="163"/>
    </location>
</feature>
<feature type="compositionally biased region" description="Low complexity" evidence="1">
    <location>
        <begin position="12"/>
        <end position="37"/>
    </location>
</feature>
<sequence length="369" mass="37919">MTQQAEPDAIPDEATTAKAAAAGPDADAEPAAKPAGDQAGETGTPSRQETGPDGFGAAFCASMATLSAEVVIAATTGLLVLLSREHDGLPHGILLLAAVSLAALLLTVLLSGFVTAAAVMPALALARRAARRAGRPARWPWTLGAVAAVSAAGVVTFGAVAALGSLSLAHPLAYLVWWASLTVGLLPAAFVARLADRRARTGRAGSMARRVTRDGAIAWVAIGALGAVLYGTGLVDVYKPPKLHKSDLAGVWDDGRGGRVELSDNGTAVANGLDNYLWDGTGQDKAKDCNGSGTWSPMKDNGQVQGVHLEIAKCGFNRNWSVAGTAKEPRIFYGVGKPGSGKRYELKKLVKGRSAGKARVGTKANPENE</sequence>
<feature type="region of interest" description="Disordered" evidence="1">
    <location>
        <begin position="1"/>
        <end position="52"/>
    </location>
</feature>
<reference evidence="3 4" key="1">
    <citation type="submission" date="2024-06" db="EMBL/GenBank/DDBJ databases">
        <title>The Natural Products Discovery Center: Release of the First 8490 Sequenced Strains for Exploring Actinobacteria Biosynthetic Diversity.</title>
        <authorList>
            <person name="Kalkreuter E."/>
            <person name="Kautsar S.A."/>
            <person name="Yang D."/>
            <person name="Bader C.D."/>
            <person name="Teijaro C.N."/>
            <person name="Fluegel L."/>
            <person name="Davis C.M."/>
            <person name="Simpson J.R."/>
            <person name="Lauterbach L."/>
            <person name="Steele A.D."/>
            <person name="Gui C."/>
            <person name="Meng S."/>
            <person name="Li G."/>
            <person name="Viehrig K."/>
            <person name="Ye F."/>
            <person name="Su P."/>
            <person name="Kiefer A.F."/>
            <person name="Nichols A."/>
            <person name="Cepeda A.J."/>
            <person name="Yan W."/>
            <person name="Fan B."/>
            <person name="Jiang Y."/>
            <person name="Adhikari A."/>
            <person name="Zheng C.-J."/>
            <person name="Schuster L."/>
            <person name="Cowan T.M."/>
            <person name="Smanski M.J."/>
            <person name="Chevrette M.G."/>
            <person name="De Carvalho L.P.S."/>
            <person name="Shen B."/>
        </authorList>
    </citation>
    <scope>NUCLEOTIDE SEQUENCE [LARGE SCALE GENOMIC DNA]</scope>
    <source>
        <strain evidence="3 4">NPDC052347</strain>
    </source>
</reference>
<evidence type="ECO:0000313" key="4">
    <source>
        <dbReference type="Proteomes" id="UP001552594"/>
    </source>
</evidence>
<protein>
    <recommendedName>
        <fullName evidence="5">Integral membrane protein</fullName>
    </recommendedName>
</protein>
<keyword evidence="4" id="KW-1185">Reference proteome</keyword>
<dbReference type="RefSeq" id="WP_109281660.1">
    <property type="nucleotide sequence ID" value="NZ_JBFAUK010000010.1"/>
</dbReference>
<keyword evidence="2" id="KW-0472">Membrane</keyword>
<evidence type="ECO:0008006" key="5">
    <source>
        <dbReference type="Google" id="ProtNLM"/>
    </source>
</evidence>
<keyword evidence="2" id="KW-0812">Transmembrane</keyword>
<name>A0ABV3JY34_STRON</name>
<dbReference type="Proteomes" id="UP001552594">
    <property type="component" value="Unassembled WGS sequence"/>
</dbReference>
<evidence type="ECO:0000256" key="1">
    <source>
        <dbReference type="SAM" id="MobiDB-lite"/>
    </source>
</evidence>
<dbReference type="EMBL" id="JBFAUK010000010">
    <property type="protein sequence ID" value="MEV5507802.1"/>
    <property type="molecule type" value="Genomic_DNA"/>
</dbReference>
<organism evidence="3 4">
    <name type="scientific">Streptomyces orinoci</name>
    <name type="common">Streptoverticillium orinoci</name>
    <dbReference type="NCBI Taxonomy" id="67339"/>
    <lineage>
        <taxon>Bacteria</taxon>
        <taxon>Bacillati</taxon>
        <taxon>Actinomycetota</taxon>
        <taxon>Actinomycetes</taxon>
        <taxon>Kitasatosporales</taxon>
        <taxon>Streptomycetaceae</taxon>
        <taxon>Streptomyces</taxon>
    </lineage>
</organism>
<feature type="transmembrane region" description="Helical" evidence="2">
    <location>
        <begin position="55"/>
        <end position="81"/>
    </location>
</feature>
<keyword evidence="2" id="KW-1133">Transmembrane helix</keyword>
<evidence type="ECO:0000256" key="2">
    <source>
        <dbReference type="SAM" id="Phobius"/>
    </source>
</evidence>
<comment type="caution">
    <text evidence="3">The sequence shown here is derived from an EMBL/GenBank/DDBJ whole genome shotgun (WGS) entry which is preliminary data.</text>
</comment>
<accession>A0ABV3JY34</accession>